<dbReference type="EC" id="3.5.1.28" evidence="4"/>
<sequence>MHLFATQVNDIRVWRSPDKTRLVFDVSDEVAHSQFFLENPQRLVLDIRGTRKPATVGTPSLSTTPISKIRYGVRNNKDLRIVLDLKNKVTSKSFLLKPNATYGYRLVVDLFDGQKKAVTPIKQPSQPSSRRDIVVAIDAGHGGEDPGALAYGGGHEKSVTLNIAKDLAALLKKEPGFKPVLVRTGDYYIPLRERTSVARKSGADLFISIHADAFTDRRANGASVFALSRGGATSETARWLAQRENSSDQIGGEGGISLSDKDDVLAGVLLDLSMTSTLSSSLEVGDKVLKNIGTINRLHKKQVEQAAFVVLKSPDIPSILVETGFISNPKEGRKLKTRNHQRALARQIHKGVKSYFVKKPPPGTLLAKLKADGKVNTRPDQYVIQAGDTLSEIASRFGISLSSLKTANKISRSDRIRTGQVLVIPN</sequence>
<dbReference type="Gene3D" id="3.40.630.40">
    <property type="entry name" value="Zn-dependent exopeptidases"/>
    <property type="match status" value="1"/>
</dbReference>
<dbReference type="eggNOG" id="COG0860">
    <property type="taxonomic scope" value="Bacteria"/>
</dbReference>
<dbReference type="PROSITE" id="PS51782">
    <property type="entry name" value="LYSM"/>
    <property type="match status" value="1"/>
</dbReference>
<dbReference type="InterPro" id="IPR002508">
    <property type="entry name" value="MurNAc-LAA_cat"/>
</dbReference>
<evidence type="ECO:0000313" key="12">
    <source>
        <dbReference type="Proteomes" id="UP000028073"/>
    </source>
</evidence>
<dbReference type="InterPro" id="IPR018392">
    <property type="entry name" value="LysM"/>
</dbReference>
<dbReference type="GO" id="GO:0008745">
    <property type="term" value="F:N-acetylmuramoyl-L-alanine amidase activity"/>
    <property type="evidence" value="ECO:0007669"/>
    <property type="project" value="UniProtKB-EC"/>
</dbReference>
<accession>A0A081NIH1</accession>
<evidence type="ECO:0000256" key="8">
    <source>
        <dbReference type="ARBA" id="ARBA00023316"/>
    </source>
</evidence>
<dbReference type="SUPFAM" id="SSF54106">
    <property type="entry name" value="LysM domain"/>
    <property type="match status" value="1"/>
</dbReference>
<proteinExistence type="inferred from homology"/>
<evidence type="ECO:0000256" key="6">
    <source>
        <dbReference type="ARBA" id="ARBA00022764"/>
    </source>
</evidence>
<evidence type="ECO:0000256" key="4">
    <source>
        <dbReference type="ARBA" id="ARBA00011901"/>
    </source>
</evidence>
<evidence type="ECO:0000256" key="2">
    <source>
        <dbReference type="ARBA" id="ARBA00004418"/>
    </source>
</evidence>
<dbReference type="FunFam" id="3.40.630.40:FF:000001">
    <property type="entry name" value="N-acetylmuramoyl-L-alanine amidase"/>
    <property type="match status" value="1"/>
</dbReference>
<keyword evidence="6" id="KW-0574">Periplasm</keyword>
<dbReference type="SMART" id="SM00257">
    <property type="entry name" value="LysM"/>
    <property type="match status" value="1"/>
</dbReference>
<dbReference type="STRING" id="1137799.GZ78_12005"/>
<keyword evidence="7" id="KW-0378">Hydrolase</keyword>
<dbReference type="Proteomes" id="UP000028073">
    <property type="component" value="Unassembled WGS sequence"/>
</dbReference>
<protein>
    <recommendedName>
        <fullName evidence="9">N-acetylmuramoyl-L-alanine amidase AmiC</fullName>
        <ecNumber evidence="4">3.5.1.28</ecNumber>
    </recommendedName>
</protein>
<comment type="caution">
    <text evidence="11">The sequence shown here is derived from an EMBL/GenBank/DDBJ whole genome shotgun (WGS) entry which is preliminary data.</text>
</comment>
<dbReference type="SMART" id="SM00646">
    <property type="entry name" value="Ami_3"/>
    <property type="match status" value="1"/>
</dbReference>
<comment type="subcellular location">
    <subcellularLocation>
        <location evidence="2">Periplasm</location>
    </subcellularLocation>
</comment>
<dbReference type="CDD" id="cd02696">
    <property type="entry name" value="MurNAc-LAA"/>
    <property type="match status" value="1"/>
</dbReference>
<dbReference type="Pfam" id="PF01520">
    <property type="entry name" value="Amidase_3"/>
    <property type="match status" value="1"/>
</dbReference>
<dbReference type="GO" id="GO:0009253">
    <property type="term" value="P:peptidoglycan catabolic process"/>
    <property type="evidence" value="ECO:0007669"/>
    <property type="project" value="InterPro"/>
</dbReference>
<keyword evidence="8" id="KW-0961">Cell wall biogenesis/degradation</keyword>
<reference evidence="11 12" key="1">
    <citation type="submission" date="2014-06" db="EMBL/GenBank/DDBJ databases">
        <title>Whole Genome Sequences of Three Symbiotic Endozoicomonas Bacteria.</title>
        <authorList>
            <person name="Neave M.J."/>
            <person name="Apprill A."/>
            <person name="Voolstra C.R."/>
        </authorList>
    </citation>
    <scope>NUCLEOTIDE SEQUENCE [LARGE SCALE GENOMIC DNA]</scope>
    <source>
        <strain evidence="11 12">DSM 25634</strain>
    </source>
</reference>
<evidence type="ECO:0000256" key="9">
    <source>
        <dbReference type="ARBA" id="ARBA00074581"/>
    </source>
</evidence>
<dbReference type="InterPro" id="IPR050695">
    <property type="entry name" value="N-acetylmuramoyl_amidase_3"/>
</dbReference>
<evidence type="ECO:0000313" key="11">
    <source>
        <dbReference type="EMBL" id="KEQ18244.1"/>
    </source>
</evidence>
<name>A0A081NIH1_9GAMM</name>
<dbReference type="Pfam" id="PF01476">
    <property type="entry name" value="LysM"/>
    <property type="match status" value="1"/>
</dbReference>
<comment type="similarity">
    <text evidence="3">Belongs to the N-acetylmuramoyl-L-alanine amidase 3 family.</text>
</comment>
<keyword evidence="5" id="KW-0732">Signal</keyword>
<dbReference type="PANTHER" id="PTHR30404">
    <property type="entry name" value="N-ACETYLMURAMOYL-L-ALANINE AMIDASE"/>
    <property type="match status" value="1"/>
</dbReference>
<dbReference type="Gene3D" id="3.10.350.10">
    <property type="entry name" value="LysM domain"/>
    <property type="match status" value="1"/>
</dbReference>
<dbReference type="Gene3D" id="2.60.40.3500">
    <property type="match status" value="1"/>
</dbReference>
<dbReference type="InterPro" id="IPR021731">
    <property type="entry name" value="AMIN_dom"/>
</dbReference>
<evidence type="ECO:0000256" key="3">
    <source>
        <dbReference type="ARBA" id="ARBA00010860"/>
    </source>
</evidence>
<gene>
    <name evidence="11" type="ORF">GZ78_12005</name>
</gene>
<dbReference type="GO" id="GO:0071555">
    <property type="term" value="P:cell wall organization"/>
    <property type="evidence" value="ECO:0007669"/>
    <property type="project" value="UniProtKB-KW"/>
</dbReference>
<dbReference type="PANTHER" id="PTHR30404:SF0">
    <property type="entry name" value="N-ACETYLMURAMOYL-L-ALANINE AMIDASE AMIC"/>
    <property type="match status" value="1"/>
</dbReference>
<dbReference type="GO" id="GO:0030288">
    <property type="term" value="C:outer membrane-bounded periplasmic space"/>
    <property type="evidence" value="ECO:0007669"/>
    <property type="project" value="TreeGrafter"/>
</dbReference>
<dbReference type="InterPro" id="IPR036779">
    <property type="entry name" value="LysM_dom_sf"/>
</dbReference>
<keyword evidence="12" id="KW-1185">Reference proteome</keyword>
<feature type="domain" description="LysM" evidence="10">
    <location>
        <begin position="380"/>
        <end position="424"/>
    </location>
</feature>
<evidence type="ECO:0000259" key="10">
    <source>
        <dbReference type="PROSITE" id="PS51782"/>
    </source>
</evidence>
<dbReference type="CDD" id="cd00118">
    <property type="entry name" value="LysM"/>
    <property type="match status" value="1"/>
</dbReference>
<organism evidence="11 12">
    <name type="scientific">Endozoicomonas numazuensis</name>
    <dbReference type="NCBI Taxonomy" id="1137799"/>
    <lineage>
        <taxon>Bacteria</taxon>
        <taxon>Pseudomonadati</taxon>
        <taxon>Pseudomonadota</taxon>
        <taxon>Gammaproteobacteria</taxon>
        <taxon>Oceanospirillales</taxon>
        <taxon>Endozoicomonadaceae</taxon>
        <taxon>Endozoicomonas</taxon>
    </lineage>
</organism>
<comment type="catalytic activity">
    <reaction evidence="1">
        <text>Hydrolyzes the link between N-acetylmuramoyl residues and L-amino acid residues in certain cell-wall glycopeptides.</text>
        <dbReference type="EC" id="3.5.1.28"/>
    </reaction>
</comment>
<evidence type="ECO:0000256" key="1">
    <source>
        <dbReference type="ARBA" id="ARBA00001561"/>
    </source>
</evidence>
<dbReference type="EMBL" id="JOKH01000002">
    <property type="protein sequence ID" value="KEQ18244.1"/>
    <property type="molecule type" value="Genomic_DNA"/>
</dbReference>
<evidence type="ECO:0000256" key="7">
    <source>
        <dbReference type="ARBA" id="ARBA00022801"/>
    </source>
</evidence>
<dbReference type="AlphaFoldDB" id="A0A081NIH1"/>
<dbReference type="Pfam" id="PF11741">
    <property type="entry name" value="AMIN"/>
    <property type="match status" value="1"/>
</dbReference>
<dbReference type="SUPFAM" id="SSF53187">
    <property type="entry name" value="Zn-dependent exopeptidases"/>
    <property type="match status" value="1"/>
</dbReference>
<evidence type="ECO:0000256" key="5">
    <source>
        <dbReference type="ARBA" id="ARBA00022729"/>
    </source>
</evidence>